<evidence type="ECO:0000256" key="3">
    <source>
        <dbReference type="SAM" id="SignalP"/>
    </source>
</evidence>
<feature type="chain" id="PRO_5009195936" description="Aromatic ring-opening dioxygenase LigA" evidence="3">
    <location>
        <begin position="29"/>
        <end position="500"/>
    </location>
</feature>
<dbReference type="PATRIC" id="fig|933944.6.peg.4953"/>
<sequence length="500" mass="50988">MTACAAGPVAAVAAALCVLAALPGQAVAAPADEPGGVPVYGMADDAKKVKGTAGSGEAPGIEPGTYTDSIGRGEKRYYRVELDAKASAFISAVAAPEPGSRVKGVGEGLKLALENVDGSACSGSGQPQFSAEGAAYPIADHATRLIGVNDQCQEAGPYLFSVERESPATSDPARWPLEIRFMSEPGLKGGPAAVPSAPGEDTAADDETPAPVTGGAKRQAHGGSGFNDAGSLSRGVWKDRIRPGETRFYRVPVDWGQRLNAAVELGSANSPGEYPPTIYDGLGVTAYNPARGQFDDDPFVSYTADKSAQAALYTPPVEYARRFGFSDNTPCVAGWHYLAVTVSPKLSKYFKSTASLTLRVDVKGKAQAGPRYAGDASAAGFGVSEADKEQAETGRNAADGKSSDTLQLVAYGGIGAGAALILGLAVWTLTARRRAAAAPGGFPAQGAPGGPGTQGEGQSGTVPLRAGHGPDQRYGPTHGPGPGAGPWPGPGQQQPPQQRQ</sequence>
<keyword evidence="2" id="KW-0472">Membrane</keyword>
<keyword evidence="5" id="KW-1185">Reference proteome</keyword>
<accession>A0A1E7JR74</accession>
<feature type="compositionally biased region" description="Gly residues" evidence="1">
    <location>
        <begin position="447"/>
        <end position="458"/>
    </location>
</feature>
<protein>
    <recommendedName>
        <fullName evidence="6">Aromatic ring-opening dioxygenase LigA</fullName>
    </recommendedName>
</protein>
<comment type="caution">
    <text evidence="4">The sequence shown here is derived from an EMBL/GenBank/DDBJ whole genome shotgun (WGS) entry which is preliminary data.</text>
</comment>
<feature type="region of interest" description="Disordered" evidence="1">
    <location>
        <begin position="186"/>
        <end position="229"/>
    </location>
</feature>
<proteinExistence type="predicted"/>
<reference evidence="4 5" key="1">
    <citation type="journal article" date="2016" name="Front. Microbiol.">
        <title>Comparative Genomics Analysis of Streptomyces Species Reveals Their Adaptation to the Marine Environment and Their Diversity at the Genomic Level.</title>
        <authorList>
            <person name="Tian X."/>
            <person name="Zhang Z."/>
            <person name="Yang T."/>
            <person name="Chen M."/>
            <person name="Li J."/>
            <person name="Chen F."/>
            <person name="Yang J."/>
            <person name="Li W."/>
            <person name="Zhang B."/>
            <person name="Zhang Z."/>
            <person name="Wu J."/>
            <person name="Zhang C."/>
            <person name="Long L."/>
            <person name="Xiao J."/>
        </authorList>
    </citation>
    <scope>NUCLEOTIDE SEQUENCE [LARGE SCALE GENOMIC DNA]</scope>
    <source>
        <strain evidence="4 5">SCSIO 10390</strain>
    </source>
</reference>
<dbReference type="AlphaFoldDB" id="A0A1E7JR74"/>
<evidence type="ECO:0000256" key="1">
    <source>
        <dbReference type="SAM" id="MobiDB-lite"/>
    </source>
</evidence>
<feature type="compositionally biased region" description="Low complexity" evidence="1">
    <location>
        <begin position="490"/>
        <end position="500"/>
    </location>
</feature>
<dbReference type="STRING" id="933944.AN215_12030"/>
<keyword evidence="2" id="KW-1133">Transmembrane helix</keyword>
<gene>
    <name evidence="4" type="ORF">AN215_12030</name>
</gene>
<dbReference type="Proteomes" id="UP000176087">
    <property type="component" value="Unassembled WGS sequence"/>
</dbReference>
<feature type="signal peptide" evidence="3">
    <location>
        <begin position="1"/>
        <end position="28"/>
    </location>
</feature>
<organism evidence="4 5">
    <name type="scientific">Streptomyces abyssalis</name>
    <dbReference type="NCBI Taxonomy" id="933944"/>
    <lineage>
        <taxon>Bacteria</taxon>
        <taxon>Bacillati</taxon>
        <taxon>Actinomycetota</taxon>
        <taxon>Actinomycetes</taxon>
        <taxon>Kitasatosporales</taxon>
        <taxon>Streptomycetaceae</taxon>
        <taxon>Streptomyces</taxon>
    </lineage>
</organism>
<keyword evidence="3" id="KW-0732">Signal</keyword>
<feature type="region of interest" description="Disordered" evidence="1">
    <location>
        <begin position="370"/>
        <end position="401"/>
    </location>
</feature>
<dbReference type="EMBL" id="LJGT01000038">
    <property type="protein sequence ID" value="OEU90755.1"/>
    <property type="molecule type" value="Genomic_DNA"/>
</dbReference>
<name>A0A1E7JR74_9ACTN</name>
<evidence type="ECO:0000313" key="5">
    <source>
        <dbReference type="Proteomes" id="UP000176087"/>
    </source>
</evidence>
<evidence type="ECO:0000256" key="2">
    <source>
        <dbReference type="SAM" id="Phobius"/>
    </source>
</evidence>
<evidence type="ECO:0008006" key="6">
    <source>
        <dbReference type="Google" id="ProtNLM"/>
    </source>
</evidence>
<feature type="transmembrane region" description="Helical" evidence="2">
    <location>
        <begin position="408"/>
        <end position="429"/>
    </location>
</feature>
<evidence type="ECO:0000313" key="4">
    <source>
        <dbReference type="EMBL" id="OEU90755.1"/>
    </source>
</evidence>
<feature type="region of interest" description="Disordered" evidence="1">
    <location>
        <begin position="440"/>
        <end position="500"/>
    </location>
</feature>
<keyword evidence="2" id="KW-0812">Transmembrane</keyword>